<feature type="transmembrane region" description="Helical" evidence="1">
    <location>
        <begin position="414"/>
        <end position="434"/>
    </location>
</feature>
<accession>A0A543ISI3</accession>
<name>A0A543ISI3_9ACTN</name>
<keyword evidence="1" id="KW-0812">Transmembrane</keyword>
<feature type="transmembrane region" description="Helical" evidence="1">
    <location>
        <begin position="481"/>
        <end position="501"/>
    </location>
</feature>
<dbReference type="AlphaFoldDB" id="A0A543ISI3"/>
<dbReference type="RefSeq" id="WP_229788818.1">
    <property type="nucleotide sequence ID" value="NZ_BMPV01000004.1"/>
</dbReference>
<feature type="transmembrane region" description="Helical" evidence="1">
    <location>
        <begin position="213"/>
        <end position="231"/>
    </location>
</feature>
<feature type="transmembrane region" description="Helical" evidence="1">
    <location>
        <begin position="301"/>
        <end position="327"/>
    </location>
</feature>
<keyword evidence="1" id="KW-0472">Membrane</keyword>
<feature type="transmembrane region" description="Helical" evidence="1">
    <location>
        <begin position="258"/>
        <end position="280"/>
    </location>
</feature>
<comment type="caution">
    <text evidence="2">The sequence shown here is derived from an EMBL/GenBank/DDBJ whole genome shotgun (WGS) entry which is preliminary data.</text>
</comment>
<feature type="transmembrane region" description="Helical" evidence="1">
    <location>
        <begin position="41"/>
        <end position="59"/>
    </location>
</feature>
<evidence type="ECO:0000256" key="1">
    <source>
        <dbReference type="SAM" id="Phobius"/>
    </source>
</evidence>
<dbReference type="Proteomes" id="UP000319213">
    <property type="component" value="Unassembled WGS sequence"/>
</dbReference>
<sequence length="552" mass="57637">MRLTATATPAIGRTAGSATGNALAGTGRLLRFALRRDRVRIPVWLAALALGSVWTAAAFGDIYPTAAARQTTAATMNTPAGLAFTGPAHYLTDYHYGSIVSHQLLGFVVVFVGIMSVLLVTRHTRTEEETGRAELIRAAAVGRHAQLAAALILAVAVNVALGILLALGMGALGLEGMTWEGSLLYGAAYAAAGITFAGVAAVAVQITAHSRGASGMGIAVVGAAYLVRAAGDSADSALSWASPIGWAQQTFPYLDNRWWPLLLNLATAAVLAAVGFALSLRRDLGAGLRAARRGRPAASRLLTTLIGFALRLHRGMLIGFAVGMLLLGASYGPFLGDIEEMFRDIQVLQDALANLGGTTVTDAFIAMVMTVFTIVATIHVVLTTLRPRAEETSGRAEAVLATALSRTRWLASHLAVALIGGPAMLLLSGLALAATGAPTTSDPDLFAKTMAASAAYIPALWTTAGLTVALVGWLPRATALAWVYVGYIAVTGYLGMILRLPTWLTSLSPFSHIPRLPVEDLTWTPLLALTAIAAALVALGLYGFRHRDLETK</sequence>
<protein>
    <submittedName>
        <fullName evidence="2">ABC-2 type transport system permease protein</fullName>
    </submittedName>
</protein>
<evidence type="ECO:0000313" key="2">
    <source>
        <dbReference type="EMBL" id="TQM73523.1"/>
    </source>
</evidence>
<feature type="transmembrane region" description="Helical" evidence="1">
    <location>
        <begin position="147"/>
        <end position="171"/>
    </location>
</feature>
<feature type="transmembrane region" description="Helical" evidence="1">
    <location>
        <begin position="183"/>
        <end position="206"/>
    </location>
</feature>
<feature type="transmembrane region" description="Helical" evidence="1">
    <location>
        <begin position="99"/>
        <end position="120"/>
    </location>
</feature>
<reference evidence="2 3" key="1">
    <citation type="submission" date="2019-06" db="EMBL/GenBank/DDBJ databases">
        <title>Sequencing the genomes of 1000 actinobacteria strains.</title>
        <authorList>
            <person name="Klenk H.-P."/>
        </authorList>
    </citation>
    <scope>NUCLEOTIDE SEQUENCE [LARGE SCALE GENOMIC DNA]</scope>
    <source>
        <strain evidence="2 3">DSM 43186</strain>
    </source>
</reference>
<feature type="transmembrane region" description="Helical" evidence="1">
    <location>
        <begin position="454"/>
        <end position="474"/>
    </location>
</feature>
<feature type="transmembrane region" description="Helical" evidence="1">
    <location>
        <begin position="363"/>
        <end position="385"/>
    </location>
</feature>
<proteinExistence type="predicted"/>
<evidence type="ECO:0000313" key="3">
    <source>
        <dbReference type="Proteomes" id="UP000319213"/>
    </source>
</evidence>
<keyword evidence="1" id="KW-1133">Transmembrane helix</keyword>
<feature type="transmembrane region" description="Helical" evidence="1">
    <location>
        <begin position="521"/>
        <end position="544"/>
    </location>
</feature>
<dbReference type="EMBL" id="VFPQ01000001">
    <property type="protein sequence ID" value="TQM73523.1"/>
    <property type="molecule type" value="Genomic_DNA"/>
</dbReference>
<gene>
    <name evidence="2" type="ORF">FHX40_0166</name>
</gene>
<keyword evidence="3" id="KW-1185">Reference proteome</keyword>
<organism evidence="2 3">
    <name type="scientific">Thermopolyspora flexuosa</name>
    <dbReference type="NCBI Taxonomy" id="103836"/>
    <lineage>
        <taxon>Bacteria</taxon>
        <taxon>Bacillati</taxon>
        <taxon>Actinomycetota</taxon>
        <taxon>Actinomycetes</taxon>
        <taxon>Streptosporangiales</taxon>
        <taxon>Streptosporangiaceae</taxon>
        <taxon>Thermopolyspora</taxon>
    </lineage>
</organism>